<evidence type="ECO:0000256" key="6">
    <source>
        <dbReference type="ARBA" id="ARBA00022777"/>
    </source>
</evidence>
<organism evidence="11 12">
    <name type="scientific">Lacticaseibacillus paracasei NRIC 0644</name>
    <dbReference type="NCBI Taxonomy" id="1435038"/>
    <lineage>
        <taxon>Bacteria</taxon>
        <taxon>Bacillati</taxon>
        <taxon>Bacillota</taxon>
        <taxon>Bacilli</taxon>
        <taxon>Lactobacillales</taxon>
        <taxon>Lactobacillaceae</taxon>
        <taxon>Lacticaseibacillus</taxon>
    </lineage>
</organism>
<proteinExistence type="inferred from homology"/>
<evidence type="ECO:0000256" key="2">
    <source>
        <dbReference type="ARBA" id="ARBA00008748"/>
    </source>
</evidence>
<dbReference type="NCBIfam" id="NF002834">
    <property type="entry name" value="PRK03011.1-5"/>
    <property type="match status" value="1"/>
</dbReference>
<name>A0A0C9QE58_LACPA</name>
<keyword evidence="4 9" id="KW-0808">Transferase</keyword>
<comment type="caution">
    <text evidence="11">The sequence shown here is derived from an EMBL/GenBank/DDBJ whole genome shotgun (WGS) entry which is preliminary data.</text>
</comment>
<dbReference type="GO" id="GO:0047761">
    <property type="term" value="F:butyrate kinase activity"/>
    <property type="evidence" value="ECO:0007669"/>
    <property type="project" value="UniProtKB-UniRule"/>
</dbReference>
<evidence type="ECO:0000256" key="10">
    <source>
        <dbReference type="RuleBase" id="RU003835"/>
    </source>
</evidence>
<keyword evidence="7 9" id="KW-0067">ATP-binding</keyword>
<dbReference type="NCBIfam" id="TIGR02707">
    <property type="entry name" value="butyr_kinase"/>
    <property type="match status" value="1"/>
</dbReference>
<dbReference type="CDD" id="cd24011">
    <property type="entry name" value="ASKHA_NBD_BK"/>
    <property type="match status" value="1"/>
</dbReference>
<evidence type="ECO:0000256" key="5">
    <source>
        <dbReference type="ARBA" id="ARBA00022741"/>
    </source>
</evidence>
<evidence type="ECO:0000256" key="3">
    <source>
        <dbReference type="ARBA" id="ARBA00022490"/>
    </source>
</evidence>
<dbReference type="PROSITE" id="PS01075">
    <property type="entry name" value="ACETATE_KINASE_1"/>
    <property type="match status" value="1"/>
</dbReference>
<dbReference type="PRINTS" id="PR00471">
    <property type="entry name" value="ACETATEKNASE"/>
</dbReference>
<dbReference type="GO" id="GO:0005524">
    <property type="term" value="F:ATP binding"/>
    <property type="evidence" value="ECO:0007669"/>
    <property type="project" value="UniProtKB-KW"/>
</dbReference>
<protein>
    <recommendedName>
        <fullName evidence="9">Probable butyrate kinase</fullName>
        <shortName evidence="9">BK</shortName>
        <ecNumber evidence="9">2.7.2.7</ecNumber>
    </recommendedName>
    <alternativeName>
        <fullName evidence="9">Branched-chain carboxylic acid kinase</fullName>
    </alternativeName>
</protein>
<evidence type="ECO:0000256" key="7">
    <source>
        <dbReference type="ARBA" id="ARBA00022840"/>
    </source>
</evidence>
<comment type="similarity">
    <text evidence="2 9 10">Belongs to the acetokinase family.</text>
</comment>
<dbReference type="GO" id="GO:0006083">
    <property type="term" value="P:acetate metabolic process"/>
    <property type="evidence" value="ECO:0007669"/>
    <property type="project" value="TreeGrafter"/>
</dbReference>
<dbReference type="InterPro" id="IPR011245">
    <property type="entry name" value="Butyrate_kin"/>
</dbReference>
<evidence type="ECO:0000256" key="1">
    <source>
        <dbReference type="ARBA" id="ARBA00004496"/>
    </source>
</evidence>
<keyword evidence="3 9" id="KW-0963">Cytoplasm</keyword>
<evidence type="ECO:0000313" key="12">
    <source>
        <dbReference type="Proteomes" id="UP000032552"/>
    </source>
</evidence>
<dbReference type="AlphaFoldDB" id="A0A0C9QE58"/>
<reference evidence="12" key="1">
    <citation type="submission" date="2014-05" db="EMBL/GenBank/DDBJ databases">
        <title>Whole genome sequencing of Lactobacillus casei NRIC0644.</title>
        <authorList>
            <person name="Atarashi H."/>
            <person name="Yoshida Y."/>
            <person name="Fujimura S."/>
            <person name="Tanaka N."/>
            <person name="Shiwa Y."/>
            <person name="Yoshikawa H."/>
            <person name="Okada S."/>
            <person name="Nakagawa J."/>
        </authorList>
    </citation>
    <scope>NUCLEOTIDE SEQUENCE [LARGE SCALE GENOMIC DNA]</scope>
    <source>
        <strain evidence="12">NRIC0644</strain>
    </source>
</reference>
<dbReference type="GO" id="GO:0005737">
    <property type="term" value="C:cytoplasm"/>
    <property type="evidence" value="ECO:0007669"/>
    <property type="project" value="UniProtKB-SubCell"/>
</dbReference>
<dbReference type="PIRSF" id="PIRSF036458">
    <property type="entry name" value="Butyrate_kin"/>
    <property type="match status" value="1"/>
</dbReference>
<evidence type="ECO:0000313" key="11">
    <source>
        <dbReference type="EMBL" id="GAN36928.1"/>
    </source>
</evidence>
<dbReference type="Pfam" id="PF00871">
    <property type="entry name" value="Acetate_kinase"/>
    <property type="match status" value="1"/>
</dbReference>
<dbReference type="RefSeq" id="WP_045625067.1">
    <property type="nucleotide sequence ID" value="NZ_BAYM01000089.1"/>
</dbReference>
<dbReference type="SUPFAM" id="SSF53067">
    <property type="entry name" value="Actin-like ATPase domain"/>
    <property type="match status" value="2"/>
</dbReference>
<dbReference type="PANTHER" id="PTHR21060">
    <property type="entry name" value="ACETATE KINASE"/>
    <property type="match status" value="1"/>
</dbReference>
<dbReference type="InterPro" id="IPR000890">
    <property type="entry name" value="Aliphatic_acid_kin_short-chain"/>
</dbReference>
<gene>
    <name evidence="9" type="primary">buk</name>
    <name evidence="11" type="ORF">LC0644_1517</name>
</gene>
<comment type="catalytic activity">
    <reaction evidence="8 9">
        <text>butanoate + ATP = butanoyl phosphate + ADP</text>
        <dbReference type="Rhea" id="RHEA:13585"/>
        <dbReference type="ChEBI" id="CHEBI:17968"/>
        <dbReference type="ChEBI" id="CHEBI:30616"/>
        <dbReference type="ChEBI" id="CHEBI:58079"/>
        <dbReference type="ChEBI" id="CHEBI:456216"/>
        <dbReference type="EC" id="2.7.2.7"/>
    </reaction>
</comment>
<dbReference type="InterPro" id="IPR043129">
    <property type="entry name" value="ATPase_NBD"/>
</dbReference>
<sequence length="373" mass="39956">MTMHPKRDVIIVINPGSTSSKIALFKAGKMVAERTLNHSLAELSQFDAVIAQKDFRMQAIQEFLADQDFSASEVLAVAGRGGLLKPIPGGTYAVNEAMLDDLTAAKRNEHASNLGAGLAQQVADQYGVKAYVVDPPVVDELQPLARISGLKGIERHSAAHVLNQKAMARQVLATMGKTYATSRVIVAHIGGGLSIHAHENGRMIDGNNGIDGEGPYSPERAGSLPLVDFVAKVLAERLTLAQVKKLLASQSGLRSYLNDISIKNIVARIAEGDETAKFYLDGMIYQIKKQIAEMAGVLNGQVDVIILTGGAAYATAVTAPLQHNLAWIAPVVVRPGEMEMQALYEGVMRVLNHEEPVRVYQSDASTIKGGTGR</sequence>
<dbReference type="EMBL" id="BAYM01000089">
    <property type="protein sequence ID" value="GAN36928.1"/>
    <property type="molecule type" value="Genomic_DNA"/>
</dbReference>
<dbReference type="GO" id="GO:0008776">
    <property type="term" value="F:acetate kinase activity"/>
    <property type="evidence" value="ECO:0007669"/>
    <property type="project" value="TreeGrafter"/>
</dbReference>
<dbReference type="InterPro" id="IPR023865">
    <property type="entry name" value="Aliphatic_acid_kinase_CS"/>
</dbReference>
<dbReference type="Gene3D" id="3.30.420.40">
    <property type="match status" value="2"/>
</dbReference>
<evidence type="ECO:0000256" key="9">
    <source>
        <dbReference type="HAMAP-Rule" id="MF_00542"/>
    </source>
</evidence>
<keyword evidence="6 9" id="KW-0418">Kinase</keyword>
<evidence type="ECO:0000256" key="8">
    <source>
        <dbReference type="ARBA" id="ARBA00048596"/>
    </source>
</evidence>
<dbReference type="Proteomes" id="UP000032552">
    <property type="component" value="Unassembled WGS sequence"/>
</dbReference>
<keyword evidence="5 9" id="KW-0547">Nucleotide-binding</keyword>
<evidence type="ECO:0000256" key="4">
    <source>
        <dbReference type="ARBA" id="ARBA00022679"/>
    </source>
</evidence>
<comment type="subcellular location">
    <subcellularLocation>
        <location evidence="1 9">Cytoplasm</location>
    </subcellularLocation>
</comment>
<dbReference type="PANTHER" id="PTHR21060:SF3">
    <property type="entry name" value="BUTYRATE KINASE 2-RELATED"/>
    <property type="match status" value="1"/>
</dbReference>
<dbReference type="PROSITE" id="PS01076">
    <property type="entry name" value="ACETATE_KINASE_2"/>
    <property type="match status" value="1"/>
</dbReference>
<dbReference type="HAMAP" id="MF_00542">
    <property type="entry name" value="Butyrate_kinase"/>
    <property type="match status" value="1"/>
</dbReference>
<accession>A0A0C9QE58</accession>
<dbReference type="EC" id="2.7.2.7" evidence="9"/>